<accession>C3PU93</accession>
<evidence type="ECO:0000313" key="3">
    <source>
        <dbReference type="EMBL" id="ABX56088.1"/>
    </source>
</evidence>
<feature type="transmembrane region" description="Helical" evidence="2">
    <location>
        <begin position="56"/>
        <end position="78"/>
    </location>
</feature>
<protein>
    <submittedName>
        <fullName evidence="3">E5</fullName>
    </submittedName>
</protein>
<keyword evidence="2" id="KW-0472">Membrane</keyword>
<reference evidence="3" key="1">
    <citation type="journal article" date="2009" name="Virology">
        <title>Genomic diversity and interspecies host infection of alpha12 Macaca fascicularis papillomaviruses (MfPVs).</title>
        <authorList>
            <person name="Chen Z."/>
            <person name="van Doorslaer K."/>
            <person name="Desalle R."/>
            <person name="Wood C.E."/>
            <person name="Kaplan J.R."/>
            <person name="Wagner J.D."/>
            <person name="Burk R.D."/>
        </authorList>
    </citation>
    <scope>NUCLEOTIDE SEQUENCE [LARGE SCALE GENOMIC DNA]</scope>
    <source>
        <strain evidence="3">Mac54</strain>
    </source>
</reference>
<name>C3PU93_RHPV1</name>
<keyword evidence="1" id="KW-0244">Early protein</keyword>
<dbReference type="InterPro" id="IPR004270">
    <property type="entry name" value="Papilloma_E5_alpha"/>
</dbReference>
<dbReference type="Proteomes" id="UP000145681">
    <property type="component" value="Segment"/>
</dbReference>
<evidence type="ECO:0000256" key="2">
    <source>
        <dbReference type="SAM" id="Phobius"/>
    </source>
</evidence>
<feature type="transmembrane region" description="Helical" evidence="2">
    <location>
        <begin position="32"/>
        <end position="49"/>
    </location>
</feature>
<evidence type="ECO:0000313" key="4">
    <source>
        <dbReference type="Proteomes" id="UP000145681"/>
    </source>
</evidence>
<proteinExistence type="predicted"/>
<feature type="non-terminal residue" evidence="3">
    <location>
        <position position="1"/>
    </location>
</feature>
<evidence type="ECO:0000256" key="1">
    <source>
        <dbReference type="ARBA" id="ARBA00022518"/>
    </source>
</evidence>
<gene>
    <name evidence="3" type="primary">E5</name>
</gene>
<organism evidence="3 4">
    <name type="scientific">Macaca fascicularis papillomavirus 4</name>
    <dbReference type="NCBI Taxonomy" id="471182"/>
    <lineage>
        <taxon>Viruses</taxon>
        <taxon>Monodnaviria</taxon>
        <taxon>Shotokuvirae</taxon>
        <taxon>Cossaviricota</taxon>
        <taxon>Papovaviricetes</taxon>
        <taxon>Zurhausenvirales</taxon>
        <taxon>Papillomaviridae</taxon>
        <taxon>Firstpapillomavirinae</taxon>
        <taxon>Alphapapillomavirus</taxon>
        <taxon>Rhesus papillomavirus type 1</taxon>
    </lineage>
</organism>
<keyword evidence="2" id="KW-1133">Transmembrane helix</keyword>
<sequence length="84" mass="9232">TANILLFLGLFLLLFFLGLVVCAVVPSLLLCLYVYAGTLLLMLLFWVTLLPPSAAFALCVLCFLLPLLSIYTHVVSVVNSRMLL</sequence>
<dbReference type="EMBL" id="EF558841">
    <property type="protein sequence ID" value="ABX56088.1"/>
    <property type="molecule type" value="Genomic_DNA"/>
</dbReference>
<keyword evidence="2" id="KW-0812">Transmembrane</keyword>
<dbReference type="Pfam" id="PF03025">
    <property type="entry name" value="Papilloma_E5"/>
    <property type="match status" value="1"/>
</dbReference>